<evidence type="ECO:0000313" key="1">
    <source>
        <dbReference type="EMBL" id="KAI9916104.1"/>
    </source>
</evidence>
<comment type="caution">
    <text evidence="1">The sequence shown here is derived from an EMBL/GenBank/DDBJ whole genome shotgun (WGS) entry which is preliminary data.</text>
</comment>
<dbReference type="Proteomes" id="UP001163321">
    <property type="component" value="Chromosome 3"/>
</dbReference>
<dbReference type="EMBL" id="CM047582">
    <property type="protein sequence ID" value="KAI9916104.1"/>
    <property type="molecule type" value="Genomic_DNA"/>
</dbReference>
<reference evidence="1 2" key="1">
    <citation type="journal article" date="2022" name="bioRxiv">
        <title>The genome of the oomycete Peronosclerospora sorghi, a cosmopolitan pathogen of maize and sorghum, is inflated with dispersed pseudogenes.</title>
        <authorList>
            <person name="Fletcher K."/>
            <person name="Martin F."/>
            <person name="Isakeit T."/>
            <person name="Cavanaugh K."/>
            <person name="Magill C."/>
            <person name="Michelmore R."/>
        </authorList>
    </citation>
    <scope>NUCLEOTIDE SEQUENCE [LARGE SCALE GENOMIC DNA]</scope>
    <source>
        <strain evidence="1">P6</strain>
    </source>
</reference>
<keyword evidence="2" id="KW-1185">Reference proteome</keyword>
<protein>
    <submittedName>
        <fullName evidence="1">Uncharacterized protein</fullName>
    </submittedName>
</protein>
<evidence type="ECO:0000313" key="2">
    <source>
        <dbReference type="Proteomes" id="UP001163321"/>
    </source>
</evidence>
<sequence>MKRSELCPFFQYFDVEKMEICRDPSSSLPELEQLRVLAMYEFDPPLSNNELIGALDACDQHTEAAYQYLKVTRRCLPKKSPVREGEKRRFSASSLVSHDVIRKRPKDASFDKKDERQRVEMSQNEEKEASKALKALRDVVADQVSGRQPLRHPMWMEELAHVLHISSMNEVSEHLKLTIDTLCRWRKELTSPSDQEIETRGSTLIVDIIRSLSSDVTDVDDSIMSRKDEVLTEKDTEVAAIKKLEETTSGQSAYDRAYAAKQTIECVSAACKAYMDELQQWTRRTEATKEETSDVKRALEALRDRIVGYCNEIKEEVEKAECAFAEAKDRKEKYSQQIVEFVHKRYGELIDAGETEASASLQSVVDVWNQKYVEVQKLWSLRNESEKVVETCEQSLKTARLALAFHNQLLVLCSTVRACREANLLKASRSLKETQERMEMRAAAALEHMIPMLTRALCRYFEFHSIQQAKAKKELLEQENALAVHNEYFGDSAPLKKSDIERRIREFTGVTQCSMQQLTEMAETQEQLWEKKRSILPEAVRSVLYGQFQALWLQLSGPMQDVMKKVVTTMEETAGGLVAVDSQDSKLLNANEQLNPAFREPVFLTSHMEAMSPYRTAVSAIVALEDAPDSRAIEKKGDDVNLIETTKAARTETNALSIPEARQGFAIGSILYSKILDDDKCAQFVRGVVVKQLENDMYEIEYYTGERFTVHASSLCTKETVRWPCVGG</sequence>
<gene>
    <name evidence="1" type="ORF">PsorP6_008191</name>
</gene>
<proteinExistence type="predicted"/>
<name>A0ACC0WBF3_9STRA</name>
<accession>A0ACC0WBF3</accession>
<organism evidence="1 2">
    <name type="scientific">Peronosclerospora sorghi</name>
    <dbReference type="NCBI Taxonomy" id="230839"/>
    <lineage>
        <taxon>Eukaryota</taxon>
        <taxon>Sar</taxon>
        <taxon>Stramenopiles</taxon>
        <taxon>Oomycota</taxon>
        <taxon>Peronosporomycetes</taxon>
        <taxon>Peronosporales</taxon>
        <taxon>Peronosporaceae</taxon>
        <taxon>Peronosclerospora</taxon>
    </lineage>
</organism>